<dbReference type="Proteomes" id="UP001054837">
    <property type="component" value="Unassembled WGS sequence"/>
</dbReference>
<comment type="caution">
    <text evidence="1">The sequence shown here is derived from an EMBL/GenBank/DDBJ whole genome shotgun (WGS) entry which is preliminary data.</text>
</comment>
<dbReference type="AlphaFoldDB" id="A0AAV4VFU0"/>
<evidence type="ECO:0000313" key="2">
    <source>
        <dbReference type="Proteomes" id="UP001054837"/>
    </source>
</evidence>
<gene>
    <name evidence="1" type="ORF">CDAR_370671</name>
</gene>
<dbReference type="EMBL" id="BPLQ01013022">
    <property type="protein sequence ID" value="GIY69172.1"/>
    <property type="molecule type" value="Genomic_DNA"/>
</dbReference>
<keyword evidence="2" id="KW-1185">Reference proteome</keyword>
<proteinExistence type="predicted"/>
<name>A0AAV4VFU0_9ARAC</name>
<reference evidence="1 2" key="1">
    <citation type="submission" date="2021-06" db="EMBL/GenBank/DDBJ databases">
        <title>Caerostris darwini draft genome.</title>
        <authorList>
            <person name="Kono N."/>
            <person name="Arakawa K."/>
        </authorList>
    </citation>
    <scope>NUCLEOTIDE SEQUENCE [LARGE SCALE GENOMIC DNA]</scope>
</reference>
<sequence>MDTYRTTKSSGTGIPDPCCPQGRRLGKCRARYLSGSWPDYPEKPFVRLDFPLSGRFREDSLMADLYEFLKKGERRKMEDPCLELRFYKSRFMFILDASVESLEGCCVFIEFCFIVFFWEWYSVWVHPLENMGNTTGVNKDWTFVYRSVV</sequence>
<accession>A0AAV4VFU0</accession>
<protein>
    <submittedName>
        <fullName evidence="1">Uncharacterized protein</fullName>
    </submittedName>
</protein>
<organism evidence="1 2">
    <name type="scientific">Caerostris darwini</name>
    <dbReference type="NCBI Taxonomy" id="1538125"/>
    <lineage>
        <taxon>Eukaryota</taxon>
        <taxon>Metazoa</taxon>
        <taxon>Ecdysozoa</taxon>
        <taxon>Arthropoda</taxon>
        <taxon>Chelicerata</taxon>
        <taxon>Arachnida</taxon>
        <taxon>Araneae</taxon>
        <taxon>Araneomorphae</taxon>
        <taxon>Entelegynae</taxon>
        <taxon>Araneoidea</taxon>
        <taxon>Araneidae</taxon>
        <taxon>Caerostris</taxon>
    </lineage>
</organism>
<evidence type="ECO:0000313" key="1">
    <source>
        <dbReference type="EMBL" id="GIY69172.1"/>
    </source>
</evidence>